<protein>
    <recommendedName>
        <fullName evidence="4 5">Large ribosomal subunit protein uL24</fullName>
    </recommendedName>
</protein>
<evidence type="ECO:0000256" key="3">
    <source>
        <dbReference type="ARBA" id="ARBA00023274"/>
    </source>
</evidence>
<comment type="function">
    <text evidence="5">One of the proteins that surrounds the polypeptide exit tunnel on the outside of the subunit.</text>
</comment>
<dbReference type="CDD" id="cd06089">
    <property type="entry name" value="KOW_RPL26"/>
    <property type="match status" value="1"/>
</dbReference>
<evidence type="ECO:0000256" key="6">
    <source>
        <dbReference type="RuleBase" id="RU003477"/>
    </source>
</evidence>
<dbReference type="EMBL" id="CP001047">
    <property type="protein sequence ID" value="ACF07288.1"/>
    <property type="molecule type" value="Genomic_DNA"/>
</dbReference>
<dbReference type="InterPro" id="IPR003256">
    <property type="entry name" value="Ribosomal_uL24"/>
</dbReference>
<dbReference type="STRING" id="243272.MARTH_orf431"/>
<dbReference type="InterPro" id="IPR005824">
    <property type="entry name" value="KOW"/>
</dbReference>
<dbReference type="GO" id="GO:0003735">
    <property type="term" value="F:structural constituent of ribosome"/>
    <property type="evidence" value="ECO:0007669"/>
    <property type="project" value="InterPro"/>
</dbReference>
<dbReference type="InterPro" id="IPR057264">
    <property type="entry name" value="Ribosomal_uL24_C"/>
</dbReference>
<dbReference type="GO" id="GO:0006412">
    <property type="term" value="P:translation"/>
    <property type="evidence" value="ECO:0007669"/>
    <property type="project" value="UniProtKB-UniRule"/>
</dbReference>
<organism evidence="8 9">
    <name type="scientific">Metamycoplasma arthritidis (strain 158L3-1)</name>
    <name type="common">Mycoplasma arthritidis</name>
    <dbReference type="NCBI Taxonomy" id="243272"/>
    <lineage>
        <taxon>Bacteria</taxon>
        <taxon>Bacillati</taxon>
        <taxon>Mycoplasmatota</taxon>
        <taxon>Mycoplasmoidales</taxon>
        <taxon>Metamycoplasmataceae</taxon>
        <taxon>Metamycoplasma</taxon>
    </lineage>
</organism>
<evidence type="ECO:0000256" key="4">
    <source>
        <dbReference type="ARBA" id="ARBA00035206"/>
    </source>
</evidence>
<evidence type="ECO:0000259" key="7">
    <source>
        <dbReference type="SMART" id="SM00739"/>
    </source>
</evidence>
<evidence type="ECO:0000313" key="9">
    <source>
        <dbReference type="Proteomes" id="UP000008812"/>
    </source>
</evidence>
<comment type="subunit">
    <text evidence="5">Part of the 50S ribosomal subunit.</text>
</comment>
<evidence type="ECO:0000256" key="5">
    <source>
        <dbReference type="HAMAP-Rule" id="MF_01326"/>
    </source>
</evidence>
<proteinExistence type="inferred from homology"/>
<dbReference type="AlphaFoldDB" id="B3PMN6"/>
<keyword evidence="5" id="KW-0699">rRNA-binding</keyword>
<dbReference type="KEGG" id="mat:MARTH_orf431"/>
<dbReference type="GO" id="GO:0019843">
    <property type="term" value="F:rRNA binding"/>
    <property type="evidence" value="ECO:0007669"/>
    <property type="project" value="UniProtKB-UniRule"/>
</dbReference>
<dbReference type="NCBIfam" id="TIGR01079">
    <property type="entry name" value="rplX_bact"/>
    <property type="match status" value="1"/>
</dbReference>
<dbReference type="Pfam" id="PF17136">
    <property type="entry name" value="ribosomal_L24"/>
    <property type="match status" value="1"/>
</dbReference>
<comment type="similarity">
    <text evidence="1 5 6">Belongs to the universal ribosomal protein uL24 family.</text>
</comment>
<evidence type="ECO:0000256" key="1">
    <source>
        <dbReference type="ARBA" id="ARBA00010618"/>
    </source>
</evidence>
<dbReference type="HOGENOM" id="CLU_093315_2_2_14"/>
<dbReference type="Proteomes" id="UP000008812">
    <property type="component" value="Chromosome"/>
</dbReference>
<reference evidence="8 9" key="1">
    <citation type="journal article" date="2008" name="Infect. Immun.">
        <title>Genome of Mycoplasma arthritidis.</title>
        <authorList>
            <person name="Dybvig K."/>
            <person name="Zuhua C."/>
            <person name="Lao P."/>
            <person name="Jordan D.S."/>
            <person name="French C.T."/>
            <person name="Tu A.H."/>
            <person name="Loraine A.E."/>
        </authorList>
    </citation>
    <scope>NUCLEOTIDE SEQUENCE [LARGE SCALE GENOMIC DNA]</scope>
    <source>
        <strain evidence="8 9">158L3-1</strain>
    </source>
</reference>
<dbReference type="SMART" id="SM00739">
    <property type="entry name" value="KOW"/>
    <property type="match status" value="1"/>
</dbReference>
<sequence length="112" mass="12644">MSQAKIRKNDLVLVISGKAKGKFAAVLETNRKNQTVTLKEVNVKTKHHKPSQENQEGKIEKREFPVHISNVAYLLKKGAQGQKSLGTKIGWKVDPKTSKKQRVMKKVNKVIQ</sequence>
<dbReference type="GO" id="GO:0005840">
    <property type="term" value="C:ribosome"/>
    <property type="evidence" value="ECO:0007669"/>
    <property type="project" value="UniProtKB-KW"/>
</dbReference>
<feature type="domain" description="KOW" evidence="7">
    <location>
        <begin position="5"/>
        <end position="32"/>
    </location>
</feature>
<dbReference type="InterPro" id="IPR005825">
    <property type="entry name" value="Ribosomal_uL24_CS"/>
</dbReference>
<dbReference type="InterPro" id="IPR014722">
    <property type="entry name" value="Rib_uL2_dom2"/>
</dbReference>
<keyword evidence="2 5" id="KW-0689">Ribosomal protein</keyword>
<keyword evidence="9" id="KW-1185">Reference proteome</keyword>
<dbReference type="PANTHER" id="PTHR12903">
    <property type="entry name" value="MITOCHONDRIAL RIBOSOMAL PROTEIN L24"/>
    <property type="match status" value="1"/>
</dbReference>
<dbReference type="Gene3D" id="2.30.30.30">
    <property type="match status" value="1"/>
</dbReference>
<name>B3PMN6_META1</name>
<dbReference type="SUPFAM" id="SSF50104">
    <property type="entry name" value="Translation proteins SH3-like domain"/>
    <property type="match status" value="1"/>
</dbReference>
<comment type="function">
    <text evidence="5">One of two assembly initiator proteins, it binds directly to the 5'-end of the 23S rRNA, where it nucleates assembly of the 50S subunit.</text>
</comment>
<dbReference type="InterPro" id="IPR008991">
    <property type="entry name" value="Translation_prot_SH3-like_sf"/>
</dbReference>
<keyword evidence="3 5" id="KW-0687">Ribonucleoprotein</keyword>
<evidence type="ECO:0000256" key="2">
    <source>
        <dbReference type="ARBA" id="ARBA00022980"/>
    </source>
</evidence>
<dbReference type="HAMAP" id="MF_01326_B">
    <property type="entry name" value="Ribosomal_uL24_B"/>
    <property type="match status" value="1"/>
</dbReference>
<dbReference type="PROSITE" id="PS01108">
    <property type="entry name" value="RIBOSOMAL_L24"/>
    <property type="match status" value="1"/>
</dbReference>
<dbReference type="Pfam" id="PF00467">
    <property type="entry name" value="KOW"/>
    <property type="match status" value="1"/>
</dbReference>
<gene>
    <name evidence="5 8" type="primary">rplX</name>
    <name evidence="8" type="ordered locus">MARTH_orf431</name>
</gene>
<keyword evidence="5" id="KW-0694">RNA-binding</keyword>
<dbReference type="RefSeq" id="WP_012498245.1">
    <property type="nucleotide sequence ID" value="NC_011025.1"/>
</dbReference>
<dbReference type="GO" id="GO:1990904">
    <property type="term" value="C:ribonucleoprotein complex"/>
    <property type="evidence" value="ECO:0007669"/>
    <property type="project" value="UniProtKB-KW"/>
</dbReference>
<evidence type="ECO:0000313" key="8">
    <source>
        <dbReference type="EMBL" id="ACF07288.1"/>
    </source>
</evidence>
<accession>B3PMN6</accession>
<dbReference type="eggNOG" id="COG0198">
    <property type="taxonomic scope" value="Bacteria"/>
</dbReference>
<dbReference type="InterPro" id="IPR041988">
    <property type="entry name" value="Ribosomal_uL24_KOW"/>
</dbReference>